<accession>A0A2A2JR15</accession>
<dbReference type="GO" id="GO:0008832">
    <property type="term" value="F:dGTPase activity"/>
    <property type="evidence" value="ECO:0007669"/>
    <property type="project" value="TreeGrafter"/>
</dbReference>
<evidence type="ECO:0000256" key="1">
    <source>
        <dbReference type="ARBA" id="ARBA00005776"/>
    </source>
</evidence>
<comment type="caution">
    <text evidence="3">The sequence shown here is derived from an EMBL/GenBank/DDBJ whole genome shotgun (WGS) entry which is preliminary data.</text>
</comment>
<reference evidence="3 4" key="1">
    <citation type="journal article" date="2017" name="Curr. Biol.">
        <title>Genome architecture and evolution of a unichromosomal asexual nematode.</title>
        <authorList>
            <person name="Fradin H."/>
            <person name="Zegar C."/>
            <person name="Gutwein M."/>
            <person name="Lucas J."/>
            <person name="Kovtun M."/>
            <person name="Corcoran D."/>
            <person name="Baugh L.R."/>
            <person name="Kiontke K."/>
            <person name="Gunsalus K."/>
            <person name="Fitch D.H."/>
            <person name="Piano F."/>
        </authorList>
    </citation>
    <scope>NUCLEOTIDE SEQUENCE [LARGE SCALE GENOMIC DNA]</scope>
    <source>
        <strain evidence="3">PF1309</strain>
    </source>
</reference>
<dbReference type="SMART" id="SM00471">
    <property type="entry name" value="HDc"/>
    <property type="match status" value="1"/>
</dbReference>
<dbReference type="OrthoDB" id="9991235at2759"/>
<comment type="similarity">
    <text evidence="1">Belongs to the SAMHD1 family.</text>
</comment>
<dbReference type="Gene3D" id="1.10.3210.10">
    <property type="entry name" value="Hypothetical protein af1432"/>
    <property type="match status" value="1"/>
</dbReference>
<dbReference type="CDD" id="cd00077">
    <property type="entry name" value="HDc"/>
    <property type="match status" value="1"/>
</dbReference>
<dbReference type="AlphaFoldDB" id="A0A2A2JR15"/>
<dbReference type="GO" id="GO:0005634">
    <property type="term" value="C:nucleus"/>
    <property type="evidence" value="ECO:0007669"/>
    <property type="project" value="TreeGrafter"/>
</dbReference>
<name>A0A2A2JR15_9BILA</name>
<dbReference type="GO" id="GO:0006203">
    <property type="term" value="P:dGTP catabolic process"/>
    <property type="evidence" value="ECO:0007669"/>
    <property type="project" value="TreeGrafter"/>
</dbReference>
<dbReference type="InterPro" id="IPR006674">
    <property type="entry name" value="HD_domain"/>
</dbReference>
<dbReference type="PANTHER" id="PTHR11373">
    <property type="entry name" value="DEOXYNUCLEOSIDE TRIPHOSPHATE TRIPHOSPHOHYDROLASE"/>
    <property type="match status" value="1"/>
</dbReference>
<dbReference type="STRING" id="2018661.A0A2A2JR15"/>
<dbReference type="InterPro" id="IPR050135">
    <property type="entry name" value="dGTPase-like"/>
</dbReference>
<proteinExistence type="inferred from homology"/>
<feature type="domain" description="HD/PDEase" evidence="2">
    <location>
        <begin position="56"/>
        <end position="239"/>
    </location>
</feature>
<dbReference type="Proteomes" id="UP000218231">
    <property type="component" value="Unassembled WGS sequence"/>
</dbReference>
<organism evidence="3 4">
    <name type="scientific">Diploscapter pachys</name>
    <dbReference type="NCBI Taxonomy" id="2018661"/>
    <lineage>
        <taxon>Eukaryota</taxon>
        <taxon>Metazoa</taxon>
        <taxon>Ecdysozoa</taxon>
        <taxon>Nematoda</taxon>
        <taxon>Chromadorea</taxon>
        <taxon>Rhabditida</taxon>
        <taxon>Rhabditina</taxon>
        <taxon>Rhabditomorpha</taxon>
        <taxon>Rhabditoidea</taxon>
        <taxon>Rhabditidae</taxon>
        <taxon>Diploscapter</taxon>
    </lineage>
</organism>
<dbReference type="Pfam" id="PF01966">
    <property type="entry name" value="HD"/>
    <property type="match status" value="1"/>
</dbReference>
<protein>
    <recommendedName>
        <fullName evidence="2">HD/PDEase domain-containing protein</fullName>
    </recommendedName>
</protein>
<dbReference type="InterPro" id="IPR003607">
    <property type="entry name" value="HD/PDEase_dom"/>
</dbReference>
<dbReference type="PANTHER" id="PTHR11373:SF4">
    <property type="entry name" value="DEOXYNUCLEOSIDE TRIPHOSPHATE TRIPHOSPHOHYDROLASE SAMHD1"/>
    <property type="match status" value="1"/>
</dbReference>
<evidence type="ECO:0000313" key="4">
    <source>
        <dbReference type="Proteomes" id="UP000218231"/>
    </source>
</evidence>
<keyword evidence="4" id="KW-1185">Reference proteome</keyword>
<dbReference type="EMBL" id="LIAE01010281">
    <property type="protein sequence ID" value="PAV64073.1"/>
    <property type="molecule type" value="Genomic_DNA"/>
</dbReference>
<dbReference type="SUPFAM" id="SSF109604">
    <property type="entry name" value="HD-domain/PDEase-like"/>
    <property type="match status" value="1"/>
</dbReference>
<gene>
    <name evidence="3" type="ORF">WR25_01927</name>
</gene>
<sequence length="503" mass="58463">MAEWPPNNSEPRCFADIVHDTIYVYQPLCVLIDRPEFQRLRSIQQLSVVHLVYPTANHNRFTHSLGAYHLAFKFVSKLRSKFPDLQITSAEHLCVSVAALMHDIGHGPFSHLFDGPFRIAVKGNWKHEDISRQLVKSIMHEESVREAFKQYLGDGQEYETNIDFIQDLIHSKKFPKPLDQVRNEISFKEERARWAVENWLPKGRDISRSFLFDIVSNDFDGHDVDKYDYMLRDAKFTGASIALRTANIDRIMENTKVLLDPDFRFRRIIYAMKVALNDIASVGDARQRLNDVVYQHLTVKIIEKMFVEILLKINDHMKFRGSSGKLYRLSEIHRDMHAYVQVNDTILDEVYRSEKPELQEARSIVDKIQKRDIPMKLVQCNYSNSTISTIESELRSQLPIELQDKVFVIKRQLSKSSESSMHPLREVLVYDNRDARNGVNINEGRHLNEEDICTRTTADASVFGLALVVSRHLSPEQRQAIKEKFNEIMTEKGLRSDDNEDDE</sequence>
<evidence type="ECO:0000259" key="2">
    <source>
        <dbReference type="SMART" id="SM00471"/>
    </source>
</evidence>
<evidence type="ECO:0000313" key="3">
    <source>
        <dbReference type="EMBL" id="PAV64073.1"/>
    </source>
</evidence>